<reference evidence="2" key="1">
    <citation type="submission" date="2023-10" db="EMBL/GenBank/DDBJ databases">
        <title>Genome assemblies of two species of porcelain crab, Petrolisthes cinctipes and Petrolisthes manimaculis (Anomura: Porcellanidae).</title>
        <authorList>
            <person name="Angst P."/>
        </authorList>
    </citation>
    <scope>NUCLEOTIDE SEQUENCE</scope>
    <source>
        <strain evidence="2">PB745_01</strain>
        <tissue evidence="2">Gill</tissue>
    </source>
</reference>
<feature type="compositionally biased region" description="Low complexity" evidence="1">
    <location>
        <begin position="28"/>
        <end position="41"/>
    </location>
</feature>
<sequence>MQPYHRAHTPGYHHHQPRGGVKSQTRLQHSSSPSHQQEQQPLTQPKSTSVSPLNSGPHQETHTLLGALSSKRDSTYSSMSEYSGRTSPTNSCRSSVGDSVGSGVGSPVGGEAQGHISFGLQYVSSSPEASAGKLVITVNVS</sequence>
<accession>A0AAE1KX05</accession>
<gene>
    <name evidence="2" type="ORF">Pcinc_007346</name>
</gene>
<dbReference type="Proteomes" id="UP001286313">
    <property type="component" value="Unassembled WGS sequence"/>
</dbReference>
<dbReference type="EMBL" id="JAWQEG010000542">
    <property type="protein sequence ID" value="KAK3888621.1"/>
    <property type="molecule type" value="Genomic_DNA"/>
</dbReference>
<protein>
    <submittedName>
        <fullName evidence="2">Uncharacterized protein</fullName>
    </submittedName>
</protein>
<feature type="compositionally biased region" description="Gly residues" evidence="1">
    <location>
        <begin position="100"/>
        <end position="112"/>
    </location>
</feature>
<organism evidence="2 3">
    <name type="scientific">Petrolisthes cinctipes</name>
    <name type="common">Flat porcelain crab</name>
    <dbReference type="NCBI Taxonomy" id="88211"/>
    <lineage>
        <taxon>Eukaryota</taxon>
        <taxon>Metazoa</taxon>
        <taxon>Ecdysozoa</taxon>
        <taxon>Arthropoda</taxon>
        <taxon>Crustacea</taxon>
        <taxon>Multicrustacea</taxon>
        <taxon>Malacostraca</taxon>
        <taxon>Eumalacostraca</taxon>
        <taxon>Eucarida</taxon>
        <taxon>Decapoda</taxon>
        <taxon>Pleocyemata</taxon>
        <taxon>Anomura</taxon>
        <taxon>Galatheoidea</taxon>
        <taxon>Porcellanidae</taxon>
        <taxon>Petrolisthes</taxon>
    </lineage>
</organism>
<feature type="compositionally biased region" description="Polar residues" evidence="1">
    <location>
        <begin position="75"/>
        <end position="93"/>
    </location>
</feature>
<name>A0AAE1KX05_PETCI</name>
<comment type="caution">
    <text evidence="2">The sequence shown here is derived from an EMBL/GenBank/DDBJ whole genome shotgun (WGS) entry which is preliminary data.</text>
</comment>
<evidence type="ECO:0000313" key="2">
    <source>
        <dbReference type="EMBL" id="KAK3888621.1"/>
    </source>
</evidence>
<feature type="compositionally biased region" description="Basic residues" evidence="1">
    <location>
        <begin position="1"/>
        <end position="17"/>
    </location>
</feature>
<evidence type="ECO:0000256" key="1">
    <source>
        <dbReference type="SAM" id="MobiDB-lite"/>
    </source>
</evidence>
<proteinExistence type="predicted"/>
<keyword evidence="3" id="KW-1185">Reference proteome</keyword>
<dbReference type="AlphaFoldDB" id="A0AAE1KX05"/>
<evidence type="ECO:0000313" key="3">
    <source>
        <dbReference type="Proteomes" id="UP001286313"/>
    </source>
</evidence>
<feature type="region of interest" description="Disordered" evidence="1">
    <location>
        <begin position="1"/>
        <end position="113"/>
    </location>
</feature>
<feature type="compositionally biased region" description="Polar residues" evidence="1">
    <location>
        <begin position="42"/>
        <end position="58"/>
    </location>
</feature>